<dbReference type="PROSITE" id="PS51083">
    <property type="entry name" value="ZF_HIT"/>
    <property type="match status" value="1"/>
</dbReference>
<dbReference type="CDD" id="cd23024">
    <property type="entry name" value="zf-HIT_ZNHIT2-3"/>
    <property type="match status" value="1"/>
</dbReference>
<dbReference type="GeneID" id="87956735"/>
<evidence type="ECO:0000256" key="3">
    <source>
        <dbReference type="ARBA" id="ARBA00022833"/>
    </source>
</evidence>
<dbReference type="InterPro" id="IPR007529">
    <property type="entry name" value="Znf_HIT"/>
</dbReference>
<dbReference type="Pfam" id="PF04438">
    <property type="entry name" value="zf-HIT"/>
    <property type="match status" value="1"/>
</dbReference>
<keyword evidence="1" id="KW-0479">Metal-binding</keyword>
<keyword evidence="8" id="KW-1185">Reference proteome</keyword>
<evidence type="ECO:0000256" key="4">
    <source>
        <dbReference type="PROSITE-ProRule" id="PRU00453"/>
    </source>
</evidence>
<accession>A0ABZ1D4T6</accession>
<protein>
    <recommendedName>
        <fullName evidence="6">HIT-type domain-containing protein</fullName>
    </recommendedName>
</protein>
<dbReference type="PANTHER" id="PTHR13483">
    <property type="entry name" value="BOX C_D SNORNA PROTEIN 1-RELATED"/>
    <property type="match status" value="1"/>
</dbReference>
<keyword evidence="3" id="KW-0862">Zinc</keyword>
<dbReference type="EMBL" id="CP141886">
    <property type="protein sequence ID" value="WRT67632.1"/>
    <property type="molecule type" value="Genomic_DNA"/>
</dbReference>
<name>A0ABZ1D4T6_9TREE</name>
<dbReference type="InterPro" id="IPR051639">
    <property type="entry name" value="BCD1"/>
</dbReference>
<dbReference type="SUPFAM" id="SSF144232">
    <property type="entry name" value="HIT/MYND zinc finger-like"/>
    <property type="match status" value="1"/>
</dbReference>
<gene>
    <name evidence="7" type="ORF">IL334_004604</name>
</gene>
<dbReference type="InterPro" id="IPR013087">
    <property type="entry name" value="Znf_C2H2_type"/>
</dbReference>
<dbReference type="RefSeq" id="XP_062792372.1">
    <property type="nucleotide sequence ID" value="XM_062936321.1"/>
</dbReference>
<evidence type="ECO:0000256" key="2">
    <source>
        <dbReference type="ARBA" id="ARBA00022771"/>
    </source>
</evidence>
<feature type="region of interest" description="Disordered" evidence="5">
    <location>
        <begin position="44"/>
        <end position="113"/>
    </location>
</feature>
<keyword evidence="2 4" id="KW-0863">Zinc-finger</keyword>
<evidence type="ECO:0000259" key="6">
    <source>
        <dbReference type="PROSITE" id="PS51083"/>
    </source>
</evidence>
<evidence type="ECO:0000313" key="7">
    <source>
        <dbReference type="EMBL" id="WRT67632.1"/>
    </source>
</evidence>
<organism evidence="7 8">
    <name type="scientific">Kwoniella shivajii</name>
    <dbReference type="NCBI Taxonomy" id="564305"/>
    <lineage>
        <taxon>Eukaryota</taxon>
        <taxon>Fungi</taxon>
        <taxon>Dikarya</taxon>
        <taxon>Basidiomycota</taxon>
        <taxon>Agaricomycotina</taxon>
        <taxon>Tremellomycetes</taxon>
        <taxon>Tremellales</taxon>
        <taxon>Cryptococcaceae</taxon>
        <taxon>Kwoniella</taxon>
    </lineage>
</organism>
<dbReference type="Gene3D" id="3.30.60.190">
    <property type="match status" value="1"/>
</dbReference>
<reference evidence="7 8" key="1">
    <citation type="submission" date="2024-01" db="EMBL/GenBank/DDBJ databases">
        <title>Comparative genomics of Cryptococcus and Kwoniella reveals pathogenesis evolution and contrasting modes of karyotype evolution via chromosome fusion or intercentromeric recombination.</title>
        <authorList>
            <person name="Coelho M.A."/>
            <person name="David-Palma M."/>
            <person name="Shea T."/>
            <person name="Bowers K."/>
            <person name="McGinley-Smith S."/>
            <person name="Mohammad A.W."/>
            <person name="Gnirke A."/>
            <person name="Yurkov A.M."/>
            <person name="Nowrousian M."/>
            <person name="Sun S."/>
            <person name="Cuomo C.A."/>
            <person name="Heitman J."/>
        </authorList>
    </citation>
    <scope>NUCLEOTIDE SEQUENCE [LARGE SCALE GENOMIC DNA]</scope>
    <source>
        <strain evidence="7">CBS 11374</strain>
    </source>
</reference>
<evidence type="ECO:0000256" key="1">
    <source>
        <dbReference type="ARBA" id="ARBA00022723"/>
    </source>
</evidence>
<evidence type="ECO:0000313" key="8">
    <source>
        <dbReference type="Proteomes" id="UP001329825"/>
    </source>
</evidence>
<dbReference type="PROSITE" id="PS00028">
    <property type="entry name" value="ZINC_FINGER_C2H2_1"/>
    <property type="match status" value="1"/>
</dbReference>
<evidence type="ECO:0000256" key="5">
    <source>
        <dbReference type="SAM" id="MobiDB-lite"/>
    </source>
</evidence>
<proteinExistence type="predicted"/>
<dbReference type="PANTHER" id="PTHR13483:SF11">
    <property type="entry name" value="ZINC FINGER HIT DOMAIN-CONTAINING PROTEIN 3"/>
    <property type="match status" value="1"/>
</dbReference>
<dbReference type="Proteomes" id="UP001329825">
    <property type="component" value="Chromosome 6"/>
</dbReference>
<sequence>MGPKRGNEAPVCQICMTQPSKYKCPSCPVRYCSVACYKSHKVSHEEPSAQNDQAPSEALPLTLPATPTVEDPQPPILANEDDEQSQSLRSLTSLLWPPEPDPSIFTDPLKKEDPKPLRREELLRIATSPSLRVLLNQPSLPPILQALDSLPSHNRHTTLSRLLGLDTKSLSNTDGSSKSFITGRDSPPPLEDLLSTLSGSKEDQHVVVEGENGWWLNYPSRESGGGRVWIGEEEKKLVRLFAGAVCQAIDGTQEGQEELSWGEGALEWQV</sequence>
<feature type="compositionally biased region" description="Low complexity" evidence="5">
    <location>
        <begin position="85"/>
        <end position="95"/>
    </location>
</feature>
<feature type="domain" description="HIT-type" evidence="6">
    <location>
        <begin position="12"/>
        <end position="49"/>
    </location>
</feature>